<gene>
    <name evidence="3" type="ORF">HNR21_003547</name>
</gene>
<dbReference type="CDD" id="cd00838">
    <property type="entry name" value="MPP_superfamily"/>
    <property type="match status" value="1"/>
</dbReference>
<keyword evidence="4" id="KW-1185">Reference proteome</keyword>
<dbReference type="SUPFAM" id="SSF56300">
    <property type="entry name" value="Metallo-dependent phosphatases"/>
    <property type="match status" value="1"/>
</dbReference>
<protein>
    <recommendedName>
        <fullName evidence="2">Calcineurin-like phosphoesterase domain-containing protein</fullName>
    </recommendedName>
</protein>
<organism evidence="3 4">
    <name type="scientific">Thermomonospora cellulosilytica</name>
    <dbReference type="NCBI Taxonomy" id="1411118"/>
    <lineage>
        <taxon>Bacteria</taxon>
        <taxon>Bacillati</taxon>
        <taxon>Actinomycetota</taxon>
        <taxon>Actinomycetes</taxon>
        <taxon>Streptosporangiales</taxon>
        <taxon>Thermomonosporaceae</taxon>
        <taxon>Thermomonospora</taxon>
    </lineage>
</organism>
<dbReference type="PANTHER" id="PTHR34211:SF3">
    <property type="entry name" value="CALCINEURIN-LIKE METALLO-PHOSPHOESTERASE SUPERFAMILY PROTEIN"/>
    <property type="match status" value="1"/>
</dbReference>
<name>A0A7W3R9T6_9ACTN</name>
<dbReference type="PANTHER" id="PTHR34211">
    <property type="entry name" value="CALCINEURIN-LIKE METALLO-PHOSPHOESTERASE SUPERFAMILY PROTEIN"/>
    <property type="match status" value="1"/>
</dbReference>
<feature type="domain" description="Calcineurin-like phosphoesterase" evidence="2">
    <location>
        <begin position="99"/>
        <end position="183"/>
    </location>
</feature>
<dbReference type="Gene3D" id="3.60.21.10">
    <property type="match status" value="1"/>
</dbReference>
<feature type="compositionally biased region" description="Basic and acidic residues" evidence="1">
    <location>
        <begin position="1"/>
        <end position="16"/>
    </location>
</feature>
<dbReference type="Proteomes" id="UP000539313">
    <property type="component" value="Unassembled WGS sequence"/>
</dbReference>
<dbReference type="Pfam" id="PF00149">
    <property type="entry name" value="Metallophos"/>
    <property type="match status" value="1"/>
</dbReference>
<evidence type="ECO:0000313" key="4">
    <source>
        <dbReference type="Proteomes" id="UP000539313"/>
    </source>
</evidence>
<dbReference type="EMBL" id="JACJII010000001">
    <property type="protein sequence ID" value="MBA9004665.1"/>
    <property type="molecule type" value="Genomic_DNA"/>
</dbReference>
<dbReference type="GO" id="GO:0016787">
    <property type="term" value="F:hydrolase activity"/>
    <property type="evidence" value="ECO:0007669"/>
    <property type="project" value="InterPro"/>
</dbReference>
<dbReference type="RefSeq" id="WP_182706051.1">
    <property type="nucleotide sequence ID" value="NZ_JACJII010000001.1"/>
</dbReference>
<dbReference type="InterPro" id="IPR029052">
    <property type="entry name" value="Metallo-depent_PP-like"/>
</dbReference>
<comment type="caution">
    <text evidence="3">The sequence shown here is derived from an EMBL/GenBank/DDBJ whole genome shotgun (WGS) entry which is preliminary data.</text>
</comment>
<proteinExistence type="predicted"/>
<sequence length="510" mass="56894">MRADDARPPAEPETSRTSEAGAGWGCGSPGRFLDLLPAAGEVRRFSWRHPGVLWRSRNDWVAKAFGDPSGDIRRAWVRELRRRDPDPSFTMRREEAEFSFLLLGDTGEGDRSQYAVVPPMLAAGGDTDFMVICSDVIYPGGEAADYEAKFFRPYAGYPGPIYAIPGNHDWYDGLRGFMHVFCDLPGEHEPPPWRGATGRLARLLWRRPAPVDEAALKAARERFRGAPGQQAVQPGPYWAIDSPSLRIVGIDTGITGGLDRDQAAWLREVSAGDKPKLLVTGKPLLVDGRVKPGRLEGETTTILDIVEDPAHHYVAAVGGDIHNYQRYSRRLGDGRTIEYVVSGGGGAFMHATHVIPRTTLVEEGDFRCYPLRGDSLSRYSRLYARWLRMRWLELSPQQATAVVAHRLGMDATRAGDRGVAPSRRARIVAALLGVPCGTRERHRMRRLPVRKVPQHFRSEFADWDRPPFFKNFLRVDVTPDALTIRCFGVTGCGEHEDRPPVEDSVTIPLR</sequence>
<evidence type="ECO:0000313" key="3">
    <source>
        <dbReference type="EMBL" id="MBA9004665.1"/>
    </source>
</evidence>
<reference evidence="3 4" key="1">
    <citation type="submission" date="2020-08" db="EMBL/GenBank/DDBJ databases">
        <title>Sequencing the genomes of 1000 actinobacteria strains.</title>
        <authorList>
            <person name="Klenk H.-P."/>
        </authorList>
    </citation>
    <scope>NUCLEOTIDE SEQUENCE [LARGE SCALE GENOMIC DNA]</scope>
    <source>
        <strain evidence="3 4">DSM 45823</strain>
    </source>
</reference>
<feature type="region of interest" description="Disordered" evidence="1">
    <location>
        <begin position="1"/>
        <end position="23"/>
    </location>
</feature>
<dbReference type="InterPro" id="IPR004843">
    <property type="entry name" value="Calcineurin-like_PHP"/>
</dbReference>
<dbReference type="AlphaFoldDB" id="A0A7W3R9T6"/>
<evidence type="ECO:0000259" key="2">
    <source>
        <dbReference type="Pfam" id="PF00149"/>
    </source>
</evidence>
<evidence type="ECO:0000256" key="1">
    <source>
        <dbReference type="SAM" id="MobiDB-lite"/>
    </source>
</evidence>
<accession>A0A7W3R9T6</accession>